<name>A0A3S1AX75_ELYCH</name>
<organism evidence="2 3">
    <name type="scientific">Elysia chlorotica</name>
    <name type="common">Eastern emerald elysia</name>
    <name type="synonym">Sea slug</name>
    <dbReference type="NCBI Taxonomy" id="188477"/>
    <lineage>
        <taxon>Eukaryota</taxon>
        <taxon>Metazoa</taxon>
        <taxon>Spiralia</taxon>
        <taxon>Lophotrochozoa</taxon>
        <taxon>Mollusca</taxon>
        <taxon>Gastropoda</taxon>
        <taxon>Heterobranchia</taxon>
        <taxon>Euthyneura</taxon>
        <taxon>Panpulmonata</taxon>
        <taxon>Sacoglossa</taxon>
        <taxon>Placobranchoidea</taxon>
        <taxon>Plakobranchidae</taxon>
        <taxon>Elysia</taxon>
    </lineage>
</organism>
<feature type="compositionally biased region" description="Basic and acidic residues" evidence="1">
    <location>
        <begin position="295"/>
        <end position="305"/>
    </location>
</feature>
<feature type="compositionally biased region" description="Basic and acidic residues" evidence="1">
    <location>
        <begin position="245"/>
        <end position="288"/>
    </location>
</feature>
<keyword evidence="3" id="KW-1185">Reference proteome</keyword>
<dbReference type="Proteomes" id="UP000271974">
    <property type="component" value="Unassembled WGS sequence"/>
</dbReference>
<evidence type="ECO:0000313" key="2">
    <source>
        <dbReference type="EMBL" id="RUS74557.1"/>
    </source>
</evidence>
<reference evidence="2 3" key="1">
    <citation type="submission" date="2019-01" db="EMBL/GenBank/DDBJ databases">
        <title>A draft genome assembly of the solar-powered sea slug Elysia chlorotica.</title>
        <authorList>
            <person name="Cai H."/>
            <person name="Li Q."/>
            <person name="Fang X."/>
            <person name="Li J."/>
            <person name="Curtis N.E."/>
            <person name="Altenburger A."/>
            <person name="Shibata T."/>
            <person name="Feng M."/>
            <person name="Maeda T."/>
            <person name="Schwartz J.A."/>
            <person name="Shigenobu S."/>
            <person name="Lundholm N."/>
            <person name="Nishiyama T."/>
            <person name="Yang H."/>
            <person name="Hasebe M."/>
            <person name="Li S."/>
            <person name="Pierce S.K."/>
            <person name="Wang J."/>
        </authorList>
    </citation>
    <scope>NUCLEOTIDE SEQUENCE [LARGE SCALE GENOMIC DNA]</scope>
    <source>
        <strain evidence="2">EC2010</strain>
        <tissue evidence="2">Whole organism of an adult</tissue>
    </source>
</reference>
<feature type="non-terminal residue" evidence="2">
    <location>
        <position position="344"/>
    </location>
</feature>
<protein>
    <submittedName>
        <fullName evidence="2">Uncharacterized protein</fullName>
    </submittedName>
</protein>
<sequence>MENPEAIFDILSIRSMKERYYASSTKQNGGSFPPDSKTRSVFIPTPCSAIASDLAFLANQEALEHFVQDFAIDDSISDCFAETDAAVSLDFSRKAPSETELKFLTSPSLSKRVAQVSENLSKNQSISKESPTRPKVTFALQLSSREPKSSGKELEQSRHGPSNLENTINVNSQMRNVSASQPTQSRMWDKSTSGHAQTSQASAQDDRATLSECEEDELDERCSRQKHKSSEVEKVTENVEEEVEEKVTEKMSEKVPEKVTEKMPEKVTEKMPKKVTEKMPEKLTEKMTEMVPQKVAEKEKEKENSISKFPKFGLGWVIGNTIHRGKRNQTPNKKESRNEEKRRK</sequence>
<dbReference type="AlphaFoldDB" id="A0A3S1AX75"/>
<evidence type="ECO:0000313" key="3">
    <source>
        <dbReference type="Proteomes" id="UP000271974"/>
    </source>
</evidence>
<feature type="region of interest" description="Disordered" evidence="1">
    <location>
        <begin position="115"/>
        <end position="306"/>
    </location>
</feature>
<feature type="region of interest" description="Disordered" evidence="1">
    <location>
        <begin position="320"/>
        <end position="344"/>
    </location>
</feature>
<gene>
    <name evidence="2" type="ORF">EGW08_017682</name>
</gene>
<feature type="compositionally biased region" description="Basic and acidic residues" evidence="1">
    <location>
        <begin position="332"/>
        <end position="344"/>
    </location>
</feature>
<accession>A0A3S1AX75</accession>
<feature type="compositionally biased region" description="Basic and acidic residues" evidence="1">
    <location>
        <begin position="220"/>
        <end position="237"/>
    </location>
</feature>
<feature type="compositionally biased region" description="Polar residues" evidence="1">
    <location>
        <begin position="116"/>
        <end position="129"/>
    </location>
</feature>
<comment type="caution">
    <text evidence="2">The sequence shown here is derived from an EMBL/GenBank/DDBJ whole genome shotgun (WGS) entry which is preliminary data.</text>
</comment>
<dbReference type="OrthoDB" id="6124053at2759"/>
<dbReference type="EMBL" id="RQTK01000820">
    <property type="protein sequence ID" value="RUS74557.1"/>
    <property type="molecule type" value="Genomic_DNA"/>
</dbReference>
<proteinExistence type="predicted"/>
<feature type="compositionally biased region" description="Polar residues" evidence="1">
    <location>
        <begin position="159"/>
        <end position="203"/>
    </location>
</feature>
<evidence type="ECO:0000256" key="1">
    <source>
        <dbReference type="SAM" id="MobiDB-lite"/>
    </source>
</evidence>
<feature type="compositionally biased region" description="Basic and acidic residues" evidence="1">
    <location>
        <begin position="145"/>
        <end position="158"/>
    </location>
</feature>